<reference evidence="1" key="1">
    <citation type="journal article" date="2019" name="Sci. Rep.">
        <title>Draft genome of Tanacetum cinerariifolium, the natural source of mosquito coil.</title>
        <authorList>
            <person name="Yamashiro T."/>
            <person name="Shiraishi A."/>
            <person name="Satake H."/>
            <person name="Nakayama K."/>
        </authorList>
    </citation>
    <scope>NUCLEOTIDE SEQUENCE</scope>
</reference>
<comment type="caution">
    <text evidence="1">The sequence shown here is derived from an EMBL/GenBank/DDBJ whole genome shotgun (WGS) entry which is preliminary data.</text>
</comment>
<organism evidence="1">
    <name type="scientific">Tanacetum cinerariifolium</name>
    <name type="common">Dalmatian daisy</name>
    <name type="synonym">Chrysanthemum cinerariifolium</name>
    <dbReference type="NCBI Taxonomy" id="118510"/>
    <lineage>
        <taxon>Eukaryota</taxon>
        <taxon>Viridiplantae</taxon>
        <taxon>Streptophyta</taxon>
        <taxon>Embryophyta</taxon>
        <taxon>Tracheophyta</taxon>
        <taxon>Spermatophyta</taxon>
        <taxon>Magnoliopsida</taxon>
        <taxon>eudicotyledons</taxon>
        <taxon>Gunneridae</taxon>
        <taxon>Pentapetalae</taxon>
        <taxon>asterids</taxon>
        <taxon>campanulids</taxon>
        <taxon>Asterales</taxon>
        <taxon>Asteraceae</taxon>
        <taxon>Asteroideae</taxon>
        <taxon>Anthemideae</taxon>
        <taxon>Anthemidinae</taxon>
        <taxon>Tanacetum</taxon>
    </lineage>
</organism>
<proteinExistence type="predicted"/>
<gene>
    <name evidence="1" type="ORF">Tci_925800</name>
</gene>
<feature type="non-terminal residue" evidence="1">
    <location>
        <position position="1"/>
    </location>
</feature>
<sequence>RFGLSLHYANASIFSPVGGAAHCWGAAHRRRPNCGSCRYAGQPPYCSYSTYAGGAAQTQRYTCRHAGRHAAGEPPNSLPNAGASICPAAGSAARQRL</sequence>
<name>A0A699XAI5_TANCI</name>
<dbReference type="AlphaFoldDB" id="A0A699XAI5"/>
<dbReference type="EMBL" id="BKCJ011798994">
    <property type="protein sequence ID" value="GFD53831.1"/>
    <property type="molecule type" value="Genomic_DNA"/>
</dbReference>
<protein>
    <submittedName>
        <fullName evidence="1">Uncharacterized protein</fullName>
    </submittedName>
</protein>
<accession>A0A699XAI5</accession>
<evidence type="ECO:0000313" key="1">
    <source>
        <dbReference type="EMBL" id="GFD53831.1"/>
    </source>
</evidence>